<evidence type="ECO:0000313" key="1">
    <source>
        <dbReference type="EMBL" id="RCH86968.1"/>
    </source>
</evidence>
<proteinExistence type="predicted"/>
<protein>
    <submittedName>
        <fullName evidence="1">Uncharacterized protein</fullName>
    </submittedName>
</protein>
<dbReference type="Proteomes" id="UP000252139">
    <property type="component" value="Unassembled WGS sequence"/>
</dbReference>
<dbReference type="EMBL" id="PJQL01001757">
    <property type="protein sequence ID" value="RCH86968.1"/>
    <property type="molecule type" value="Genomic_DNA"/>
</dbReference>
<evidence type="ECO:0000313" key="2">
    <source>
        <dbReference type="Proteomes" id="UP000252139"/>
    </source>
</evidence>
<gene>
    <name evidence="1" type="ORF">CU097_007417</name>
</gene>
<name>A0A367JAL5_RHIAZ</name>
<keyword evidence="2" id="KW-1185">Reference proteome</keyword>
<dbReference type="AlphaFoldDB" id="A0A367JAL5"/>
<comment type="caution">
    <text evidence="1">The sequence shown here is derived from an EMBL/GenBank/DDBJ whole genome shotgun (WGS) entry which is preliminary data.</text>
</comment>
<accession>A0A367JAL5</accession>
<sequence length="88" mass="9808">MKRASEDTDKGKLRLGACSGKTMMLAWSSTTWEPKNHTAVYVNACVSMVNRNHVPSKNNFNCSLLARLWTRRPKRPVSAMADPATSLN</sequence>
<organism evidence="1 2">
    <name type="scientific">Rhizopus azygosporus</name>
    <name type="common">Rhizopus microsporus var. azygosporus</name>
    <dbReference type="NCBI Taxonomy" id="86630"/>
    <lineage>
        <taxon>Eukaryota</taxon>
        <taxon>Fungi</taxon>
        <taxon>Fungi incertae sedis</taxon>
        <taxon>Mucoromycota</taxon>
        <taxon>Mucoromycotina</taxon>
        <taxon>Mucoromycetes</taxon>
        <taxon>Mucorales</taxon>
        <taxon>Mucorineae</taxon>
        <taxon>Rhizopodaceae</taxon>
        <taxon>Rhizopus</taxon>
    </lineage>
</organism>
<reference evidence="1 2" key="1">
    <citation type="journal article" date="2018" name="G3 (Bethesda)">
        <title>Phylogenetic and Phylogenomic Definition of Rhizopus Species.</title>
        <authorList>
            <person name="Gryganskyi A.P."/>
            <person name="Golan J."/>
            <person name="Dolatabadi S."/>
            <person name="Mondo S."/>
            <person name="Robb S."/>
            <person name="Idnurm A."/>
            <person name="Muszewska A."/>
            <person name="Steczkiewicz K."/>
            <person name="Masonjones S."/>
            <person name="Liao H.L."/>
            <person name="Gajdeczka M.T."/>
            <person name="Anike F."/>
            <person name="Vuek A."/>
            <person name="Anishchenko I.M."/>
            <person name="Voigt K."/>
            <person name="de Hoog G.S."/>
            <person name="Smith M.E."/>
            <person name="Heitman J."/>
            <person name="Vilgalys R."/>
            <person name="Stajich J.E."/>
        </authorList>
    </citation>
    <scope>NUCLEOTIDE SEQUENCE [LARGE SCALE GENOMIC DNA]</scope>
    <source>
        <strain evidence="1 2">CBS 357.93</strain>
    </source>
</reference>